<feature type="transmembrane region" description="Helical" evidence="10">
    <location>
        <begin position="477"/>
        <end position="497"/>
    </location>
</feature>
<feature type="region of interest" description="Disordered" evidence="9">
    <location>
        <begin position="1"/>
        <end position="71"/>
    </location>
</feature>
<feature type="transmembrane region" description="Helical" evidence="10">
    <location>
        <begin position="133"/>
        <end position="158"/>
    </location>
</feature>
<dbReference type="Gene3D" id="1.20.1250.20">
    <property type="entry name" value="MFS general substrate transporter like domains"/>
    <property type="match status" value="1"/>
</dbReference>
<gene>
    <name evidence="12" type="ORF">Tdes44962_MAKER00191</name>
</gene>
<evidence type="ECO:0000256" key="3">
    <source>
        <dbReference type="ARBA" id="ARBA00022989"/>
    </source>
</evidence>
<evidence type="ECO:0000256" key="7">
    <source>
        <dbReference type="ARBA" id="ARBA00069139"/>
    </source>
</evidence>
<evidence type="ECO:0000256" key="9">
    <source>
        <dbReference type="SAM" id="MobiDB-lite"/>
    </source>
</evidence>
<comment type="subcellular location">
    <subcellularLocation>
        <location evidence="1">Membrane</location>
        <topology evidence="1">Multi-pass membrane protein</topology>
    </subcellularLocation>
</comment>
<feature type="compositionally biased region" description="Polar residues" evidence="9">
    <location>
        <begin position="53"/>
        <end position="63"/>
    </location>
</feature>
<evidence type="ECO:0000256" key="8">
    <source>
        <dbReference type="ARBA" id="ARBA00077167"/>
    </source>
</evidence>
<feature type="transmembrane region" description="Helical" evidence="10">
    <location>
        <begin position="289"/>
        <end position="311"/>
    </location>
</feature>
<dbReference type="Proteomes" id="UP001138500">
    <property type="component" value="Unassembled WGS sequence"/>
</dbReference>
<organism evidence="12 13">
    <name type="scientific">Teratosphaeria destructans</name>
    <dbReference type="NCBI Taxonomy" id="418781"/>
    <lineage>
        <taxon>Eukaryota</taxon>
        <taxon>Fungi</taxon>
        <taxon>Dikarya</taxon>
        <taxon>Ascomycota</taxon>
        <taxon>Pezizomycotina</taxon>
        <taxon>Dothideomycetes</taxon>
        <taxon>Dothideomycetidae</taxon>
        <taxon>Mycosphaerellales</taxon>
        <taxon>Teratosphaeriaceae</taxon>
        <taxon>Teratosphaeria</taxon>
    </lineage>
</organism>
<feature type="transmembrane region" description="Helical" evidence="10">
    <location>
        <begin position="170"/>
        <end position="188"/>
    </location>
</feature>
<dbReference type="PANTHER" id="PTHR23502:SF47">
    <property type="entry name" value="MAJOR FACILITATOR SUPERFAMILY (MFS) PROFILE DOMAIN-CONTAINING PROTEIN-RELATED"/>
    <property type="match status" value="1"/>
</dbReference>
<feature type="transmembrane region" description="Helical" evidence="10">
    <location>
        <begin position="367"/>
        <end position="386"/>
    </location>
</feature>
<sequence>MASQSSTAHELEDAPDAQHTFEPAEVAEEEEELSDLDEKRDAEPSTAPRRMSGLQSIQSQASRTSHRSRSRLGVGFTAGLNEQNFDRDTELELQRTKSHRNAELGKEDDPNLVEFCGPDDPGNPQNWPLWKKWTITGALGMMCFVATFSSSVFASAITETSELFHVSTEVMTLGVSLNVLGYAVGPILWGPFSELYGRKLPLFIGYAIFAIFQIPVAVAQNIETVMICRFLGGCAACAPLVIVGASLADFWDPVDRGVAMGVFASSIFVGPALGPSIGGFMVLNPNMGWRWTAWLTLIMAAFLGLVGFFLVPESYAPVILQGRAKRIRFETKNWAIHARADEQQVDLREIVTKYLTRPFLMLLSEPILVAMTVYMSLLYGIIYLFFEVFPIIYEEQRGWNAGVGGLPFLSLLIGILLGCAIMIWHVKTRFARKLAKEGKVVPEERLLPTILGGALLPAGLFWFAWTNGVSSPWPQLIALVPVGMGFILIFVQGLTYIIDCYLMFAASAIAANTVARSMVGAGFPMFATAMFDDLGVPWATSLLGFLTLAMLPAPILFYLYGGKLRKMSKFSPY</sequence>
<feature type="transmembrane region" description="Helical" evidence="10">
    <location>
        <begin position="230"/>
        <end position="251"/>
    </location>
</feature>
<dbReference type="SUPFAM" id="SSF103473">
    <property type="entry name" value="MFS general substrate transporter"/>
    <property type="match status" value="1"/>
</dbReference>
<dbReference type="EMBL" id="RIBY02001112">
    <property type="protein sequence ID" value="KAH9832711.1"/>
    <property type="molecule type" value="Genomic_DNA"/>
</dbReference>
<dbReference type="PANTHER" id="PTHR23502">
    <property type="entry name" value="MAJOR FACILITATOR SUPERFAMILY"/>
    <property type="match status" value="1"/>
</dbReference>
<feature type="domain" description="Major facilitator superfamily (MFS) profile" evidence="11">
    <location>
        <begin position="135"/>
        <end position="573"/>
    </location>
</feature>
<dbReference type="InterPro" id="IPR011701">
    <property type="entry name" value="MFS"/>
</dbReference>
<comment type="function">
    <text evidence="6">MFS transporter; part of the gene cluster that mediates the biosynthesis of cercosporin, a light-activated, non-host-selective toxin. The perylenequinone chromophore of cercosporin absorbs light energy to attain an electronically-activated triplet state and produces active oxygen species such as the hydroxyl radical, superoxide, hydrogen peroxide or singlet oxygen upon reaction with oxygen molecules. These reactive oxygen species cause damage to various cellular components including lipids, proteins and nucleic acids. Responsible for secretion and accumulation of cercosporin, but does not play any roles in self-protection against the toxicity of cercosporin.</text>
</comment>
<dbReference type="AlphaFoldDB" id="A0A9W7W3V9"/>
<dbReference type="OrthoDB" id="446368at2759"/>
<evidence type="ECO:0000256" key="5">
    <source>
        <dbReference type="ARBA" id="ARBA00038347"/>
    </source>
</evidence>
<dbReference type="Pfam" id="PF07690">
    <property type="entry name" value="MFS_1"/>
    <property type="match status" value="1"/>
</dbReference>
<reference evidence="12 13" key="1">
    <citation type="journal article" date="2018" name="IMA Fungus">
        <title>IMA Genome-F 10: Nine draft genome sequences of Claviceps purpurea s.lat., including C. arundinis, C. humidiphila, and C. cf. spartinae, pseudomolecules for the pitch canker pathogen Fusarium circinatum, draft genome of Davidsoniella eucalypti, Grosmannia galeiformis, Quambalaria eucalypti, and Teratosphaeria destructans.</title>
        <authorList>
            <person name="Wingfield B.D."/>
            <person name="Liu M."/>
            <person name="Nguyen H.D."/>
            <person name="Lane F.A."/>
            <person name="Morgan S.W."/>
            <person name="De Vos L."/>
            <person name="Wilken P.M."/>
            <person name="Duong T.A."/>
            <person name="Aylward J."/>
            <person name="Coetzee M.P."/>
            <person name="Dadej K."/>
            <person name="De Beer Z.W."/>
            <person name="Findlay W."/>
            <person name="Havenga M."/>
            <person name="Kolarik M."/>
            <person name="Menzies J.G."/>
            <person name="Naidoo K."/>
            <person name="Pochopski O."/>
            <person name="Shoukouhi P."/>
            <person name="Santana Q.C."/>
            <person name="Seifert K.A."/>
            <person name="Soal N."/>
            <person name="Steenkamp E.T."/>
            <person name="Tatham C.T."/>
            <person name="van der Nest M.A."/>
            <person name="Wingfield M.J."/>
        </authorList>
    </citation>
    <scope>NUCLEOTIDE SEQUENCE [LARGE SCALE GENOMIC DNA]</scope>
    <source>
        <strain evidence="12">CMW44962</strain>
    </source>
</reference>
<feature type="transmembrane region" description="Helical" evidence="10">
    <location>
        <begin position="258"/>
        <end position="283"/>
    </location>
</feature>
<dbReference type="InterPro" id="IPR036259">
    <property type="entry name" value="MFS_trans_sf"/>
</dbReference>
<keyword evidence="3 10" id="KW-1133">Transmembrane helix</keyword>
<protein>
    <recommendedName>
        <fullName evidence="7">Cercosporin MFS transporter CTB4</fullName>
    </recommendedName>
    <alternativeName>
        <fullName evidence="8">Cercosporin toxin biosynthesis cluster protein 4</fullName>
    </alternativeName>
</protein>
<feature type="compositionally biased region" description="Acidic residues" evidence="9">
    <location>
        <begin position="25"/>
        <end position="35"/>
    </location>
</feature>
<evidence type="ECO:0000256" key="10">
    <source>
        <dbReference type="SAM" id="Phobius"/>
    </source>
</evidence>
<comment type="similarity">
    <text evidence="5">Belongs to the major facilitator superfamily. CAR1 family.</text>
</comment>
<accession>A0A9W7W3V9</accession>
<keyword evidence="4 10" id="KW-0472">Membrane</keyword>
<name>A0A9W7W3V9_9PEZI</name>
<evidence type="ECO:0000256" key="6">
    <source>
        <dbReference type="ARBA" id="ARBA00053977"/>
    </source>
</evidence>
<comment type="caution">
    <text evidence="12">The sequence shown here is derived from an EMBL/GenBank/DDBJ whole genome shotgun (WGS) entry which is preliminary data.</text>
</comment>
<dbReference type="GO" id="GO:0005886">
    <property type="term" value="C:plasma membrane"/>
    <property type="evidence" value="ECO:0007669"/>
    <property type="project" value="TreeGrafter"/>
</dbReference>
<feature type="transmembrane region" description="Helical" evidence="10">
    <location>
        <begin position="538"/>
        <end position="560"/>
    </location>
</feature>
<dbReference type="InterPro" id="IPR020846">
    <property type="entry name" value="MFS_dom"/>
</dbReference>
<feature type="transmembrane region" description="Helical" evidence="10">
    <location>
        <begin position="504"/>
        <end position="526"/>
    </location>
</feature>
<dbReference type="CDD" id="cd17323">
    <property type="entry name" value="MFS_Tpo1_MDR_like"/>
    <property type="match status" value="1"/>
</dbReference>
<feature type="transmembrane region" description="Helical" evidence="10">
    <location>
        <begin position="446"/>
        <end position="465"/>
    </location>
</feature>
<keyword evidence="13" id="KW-1185">Reference proteome</keyword>
<dbReference type="FunFam" id="1.20.1250.20:FF:000011">
    <property type="entry name" value="MFS multidrug transporter, putative"/>
    <property type="match status" value="1"/>
</dbReference>
<reference evidence="12 13" key="2">
    <citation type="journal article" date="2021" name="Curr. Genet.">
        <title>Genetic response to nitrogen starvation in the aggressive Eucalyptus foliar pathogen Teratosphaeria destructans.</title>
        <authorList>
            <person name="Havenga M."/>
            <person name="Wingfield B.D."/>
            <person name="Wingfield M.J."/>
            <person name="Dreyer L.L."/>
            <person name="Roets F."/>
            <person name="Aylward J."/>
        </authorList>
    </citation>
    <scope>NUCLEOTIDE SEQUENCE [LARGE SCALE GENOMIC DNA]</scope>
    <source>
        <strain evidence="12">CMW44962</strain>
    </source>
</reference>
<evidence type="ECO:0000313" key="13">
    <source>
        <dbReference type="Proteomes" id="UP001138500"/>
    </source>
</evidence>
<proteinExistence type="inferred from homology"/>
<evidence type="ECO:0000259" key="11">
    <source>
        <dbReference type="PROSITE" id="PS50850"/>
    </source>
</evidence>
<evidence type="ECO:0000256" key="1">
    <source>
        <dbReference type="ARBA" id="ARBA00004141"/>
    </source>
</evidence>
<evidence type="ECO:0000256" key="2">
    <source>
        <dbReference type="ARBA" id="ARBA00022692"/>
    </source>
</evidence>
<feature type="transmembrane region" description="Helical" evidence="10">
    <location>
        <begin position="406"/>
        <end position="426"/>
    </location>
</feature>
<feature type="transmembrane region" description="Helical" evidence="10">
    <location>
        <begin position="200"/>
        <end position="218"/>
    </location>
</feature>
<evidence type="ECO:0000313" key="12">
    <source>
        <dbReference type="EMBL" id="KAH9832711.1"/>
    </source>
</evidence>
<evidence type="ECO:0000256" key="4">
    <source>
        <dbReference type="ARBA" id="ARBA00023136"/>
    </source>
</evidence>
<dbReference type="PROSITE" id="PS50850">
    <property type="entry name" value="MFS"/>
    <property type="match status" value="1"/>
</dbReference>
<keyword evidence="2 10" id="KW-0812">Transmembrane</keyword>
<dbReference type="GO" id="GO:0022857">
    <property type="term" value="F:transmembrane transporter activity"/>
    <property type="evidence" value="ECO:0007669"/>
    <property type="project" value="InterPro"/>
</dbReference>